<dbReference type="GO" id="GO:0005737">
    <property type="term" value="C:cytoplasm"/>
    <property type="evidence" value="ECO:0007669"/>
    <property type="project" value="TreeGrafter"/>
</dbReference>
<protein>
    <recommendedName>
        <fullName evidence="11">Glycosyltransferase family 92 protein</fullName>
    </recommendedName>
</protein>
<dbReference type="GO" id="GO:0016020">
    <property type="term" value="C:membrane"/>
    <property type="evidence" value="ECO:0007669"/>
    <property type="project" value="UniProtKB-SubCell"/>
</dbReference>
<keyword evidence="5 9" id="KW-0812">Transmembrane</keyword>
<evidence type="ECO:0000256" key="5">
    <source>
        <dbReference type="ARBA" id="ARBA00022692"/>
    </source>
</evidence>
<dbReference type="GO" id="GO:0016757">
    <property type="term" value="F:glycosyltransferase activity"/>
    <property type="evidence" value="ECO:0007669"/>
    <property type="project" value="UniProtKB-KW"/>
</dbReference>
<evidence type="ECO:0000256" key="8">
    <source>
        <dbReference type="SAM" id="MobiDB-lite"/>
    </source>
</evidence>
<evidence type="ECO:0000256" key="9">
    <source>
        <dbReference type="SAM" id="Phobius"/>
    </source>
</evidence>
<feature type="compositionally biased region" description="Pro residues" evidence="8">
    <location>
        <begin position="687"/>
        <end position="696"/>
    </location>
</feature>
<dbReference type="InterPro" id="IPR008166">
    <property type="entry name" value="Glyco_transf_92"/>
</dbReference>
<evidence type="ECO:0000313" key="10">
    <source>
        <dbReference type="EMBL" id="JAI40019.1"/>
    </source>
</evidence>
<gene>
    <name evidence="10" type="ORF">c2_g1_i1</name>
</gene>
<keyword evidence="7 9" id="KW-0472">Membrane</keyword>
<organism evidence="10">
    <name type="scientific">Bactrocera latifrons</name>
    <name type="common">Malaysian fruit fly</name>
    <name type="synonym">Chaetodacus latifrons</name>
    <dbReference type="NCBI Taxonomy" id="174628"/>
    <lineage>
        <taxon>Eukaryota</taxon>
        <taxon>Metazoa</taxon>
        <taxon>Ecdysozoa</taxon>
        <taxon>Arthropoda</taxon>
        <taxon>Hexapoda</taxon>
        <taxon>Insecta</taxon>
        <taxon>Pterygota</taxon>
        <taxon>Neoptera</taxon>
        <taxon>Endopterygota</taxon>
        <taxon>Diptera</taxon>
        <taxon>Brachycera</taxon>
        <taxon>Muscomorpha</taxon>
        <taxon>Tephritoidea</taxon>
        <taxon>Tephritidae</taxon>
        <taxon>Bactrocera</taxon>
        <taxon>Bactrocera</taxon>
    </lineage>
</organism>
<evidence type="ECO:0000256" key="7">
    <source>
        <dbReference type="ARBA" id="ARBA00023136"/>
    </source>
</evidence>
<evidence type="ECO:0000256" key="3">
    <source>
        <dbReference type="ARBA" id="ARBA00022676"/>
    </source>
</evidence>
<proteinExistence type="inferred from homology"/>
<accession>A0A0K8VMB8</accession>
<reference evidence="10" key="1">
    <citation type="submission" date="2015-06" db="EMBL/GenBank/DDBJ databases">
        <authorList>
            <person name="Hoefler B.C."/>
            <person name="Straight P.D."/>
        </authorList>
    </citation>
    <scope>NUCLEOTIDE SEQUENCE</scope>
</reference>
<dbReference type="AlphaFoldDB" id="A0A0K8VMB8"/>
<feature type="region of interest" description="Disordered" evidence="8">
    <location>
        <begin position="683"/>
        <end position="720"/>
    </location>
</feature>
<evidence type="ECO:0000256" key="2">
    <source>
        <dbReference type="ARBA" id="ARBA00007647"/>
    </source>
</evidence>
<keyword evidence="6 9" id="KW-1133">Transmembrane helix</keyword>
<feature type="compositionally biased region" description="Low complexity" evidence="8">
    <location>
        <begin position="966"/>
        <end position="983"/>
    </location>
</feature>
<keyword evidence="3" id="KW-0328">Glycosyltransferase</keyword>
<comment type="similarity">
    <text evidence="2">Belongs to the glycosyltransferase 92 family.</text>
</comment>
<feature type="region of interest" description="Disordered" evidence="8">
    <location>
        <begin position="1"/>
        <end position="41"/>
    </location>
</feature>
<name>A0A0K8VMB8_BACLA</name>
<feature type="compositionally biased region" description="Low complexity" evidence="8">
    <location>
        <begin position="142"/>
        <end position="153"/>
    </location>
</feature>
<evidence type="ECO:0008006" key="11">
    <source>
        <dbReference type="Google" id="ProtNLM"/>
    </source>
</evidence>
<feature type="transmembrane region" description="Helical" evidence="9">
    <location>
        <begin position="176"/>
        <end position="201"/>
    </location>
</feature>
<dbReference type="PANTHER" id="PTHR21461:SF40">
    <property type="entry name" value="GLYCOSYLTRANSFERASE FAMILY 92 PROTEIN"/>
    <property type="match status" value="1"/>
</dbReference>
<dbReference type="EMBL" id="GDHF01012295">
    <property type="protein sequence ID" value="JAI40019.1"/>
    <property type="molecule type" value="Transcribed_RNA"/>
</dbReference>
<comment type="subcellular location">
    <subcellularLocation>
        <location evidence="1">Membrane</location>
        <topology evidence="1">Single-pass membrane protein</topology>
    </subcellularLocation>
</comment>
<feature type="compositionally biased region" description="Low complexity" evidence="8">
    <location>
        <begin position="697"/>
        <end position="719"/>
    </location>
</feature>
<feature type="region of interest" description="Disordered" evidence="8">
    <location>
        <begin position="137"/>
        <end position="169"/>
    </location>
</feature>
<sequence>MPLKWSPPQRKKLTKGGSEALLSSNSSLTSTTSNVNKTTNATNNTQQYFNNYLQLKQPQQQQQQQHNSAPLKLGNTKFALKRATLTDSSASSSMQSLCSTNSTKLADVKPEKDDEYELLQKIGHHYNNYHHTHSSVFGRGGSSTSSNESYSGSNRFGGSSTTKRGKKQMWGSRERAGMSFLIVIAFFAVFGLIVLMELFMIDDRSHTGMMALRHANNFGSRSGDSMPDYDNVKDDYDLLDENLLTDSKLGFVQFRDNKLKIQDADGDGNGRVAGALLSAGSVLAQPQRGAANADGVGAAGAARPAGMGTPIIPWGKILPAKVEETLPHFPIGMQPNDGAWQVVNGTRFKFFVFSAYYDRRDGAKLVRVIGATKTRTPERVWCRFWYPQQTQQQQSQQQHTMSYTSATVMARVKVIRENWNLKYSAVFVLCPVRPAELEVPHYVSIVARLRAPPGNLLQLRNTDWDPDFAHLRKLPVAAANSSASASQTNASAAQHLHQRQQPQYHRPVTMSPAAGAQYLPFGLPTDEQIPDKIAVCVKPFHFNYDQALYLMEFLEFYALMGVAHFTFYNHTLGPHATCVLQHYIDGDIPNTSTAWDVDLAEVMGKGVTLMGHDAAKVDAVLSGYYNLNSNNNYNKDNDGNNFNRKINNKRENVGNQTGVANSETTQQAQKQQIIATTLEREVTGALQPPPPPPPPAAAEAEAQQQQQQTKPPLQTTLPPVKRYKSTQYAKPTINILPWNLRMRSQKEIRTEGLFAALNDCLYRTMHRYRYLAMVDLDEFIVPRHNDTLNELINSLNHRFRYRNLGAYSFQNAFFYLQFPDDPLVTLAHTHPQPYSREQQPYAHTNPGLRASLVTQRKTRRRLKLHPQKQRSKYICKPESVIEAGNHFVWEFSPAKGSLNVPPTDGILQHYRVCEFGGNDCIKTPSVVDRTATKYVNRLVERVELVYKHLKQRCDLPPLPNEPPAEQQQQQPQSQQQRKQQSQSTGELFKADVSAKGLDSKTNNNNNNNNNNSHGVSKKRAAHQSDDERIKTLANVKSKRDNDRENNSNFRNSGTTIHKTAALNNLNSIDPTPSAVQMEYKVKRKKRKVVVFEQDEDGLPIARLEYVDE</sequence>
<evidence type="ECO:0000256" key="6">
    <source>
        <dbReference type="ARBA" id="ARBA00022989"/>
    </source>
</evidence>
<keyword evidence="4" id="KW-0808">Transferase</keyword>
<evidence type="ECO:0000256" key="1">
    <source>
        <dbReference type="ARBA" id="ARBA00004167"/>
    </source>
</evidence>
<dbReference type="OrthoDB" id="2526284at2759"/>
<dbReference type="PANTHER" id="PTHR21461">
    <property type="entry name" value="GLYCOSYLTRANSFERASE FAMILY 92 PROTEIN"/>
    <property type="match status" value="1"/>
</dbReference>
<dbReference type="Pfam" id="PF01697">
    <property type="entry name" value="Glyco_transf_92"/>
    <property type="match status" value="2"/>
</dbReference>
<feature type="compositionally biased region" description="Low complexity" evidence="8">
    <location>
        <begin position="23"/>
        <end position="41"/>
    </location>
</feature>
<feature type="compositionally biased region" description="Low complexity" evidence="8">
    <location>
        <begin position="1002"/>
        <end position="1011"/>
    </location>
</feature>
<evidence type="ECO:0000256" key="4">
    <source>
        <dbReference type="ARBA" id="ARBA00022679"/>
    </source>
</evidence>
<feature type="region of interest" description="Disordered" evidence="8">
    <location>
        <begin position="953"/>
        <end position="1054"/>
    </location>
</feature>